<feature type="domain" description="ATP-grasp" evidence="2">
    <location>
        <begin position="127"/>
        <end position="308"/>
    </location>
</feature>
<evidence type="ECO:0000313" key="6">
    <source>
        <dbReference type="Proteomes" id="UP000298073"/>
    </source>
</evidence>
<proteinExistence type="predicted"/>
<organism evidence="3 5">
    <name type="scientific">Bacteroides acidifaciens</name>
    <dbReference type="NCBI Taxonomy" id="85831"/>
    <lineage>
        <taxon>Bacteria</taxon>
        <taxon>Pseudomonadati</taxon>
        <taxon>Bacteroidota</taxon>
        <taxon>Bacteroidia</taxon>
        <taxon>Bacteroidales</taxon>
        <taxon>Bacteroidaceae</taxon>
        <taxon>Bacteroides</taxon>
    </lineage>
</organism>
<protein>
    <recommendedName>
        <fullName evidence="2">ATP-grasp domain-containing protein</fullName>
    </recommendedName>
</protein>
<comment type="caution">
    <text evidence="3">The sequence shown here is derived from an EMBL/GenBank/DDBJ whole genome shotgun (WGS) entry which is preliminary data.</text>
</comment>
<accession>A0A3L8A8J1</accession>
<evidence type="ECO:0000259" key="2">
    <source>
        <dbReference type="PROSITE" id="PS50975"/>
    </source>
</evidence>
<dbReference type="Proteomes" id="UP000267159">
    <property type="component" value="Unassembled WGS sequence"/>
</dbReference>
<dbReference type="Gene3D" id="3.30.1490.20">
    <property type="entry name" value="ATP-grasp fold, A domain"/>
    <property type="match status" value="1"/>
</dbReference>
<keyword evidence="1" id="KW-0547">Nucleotide-binding</keyword>
<dbReference type="EMBL" id="RAZM01000018">
    <property type="protein sequence ID" value="RLT80485.1"/>
    <property type="molecule type" value="Genomic_DNA"/>
</dbReference>
<sequence length="387" mass="45007">MNTIKDKKKVFVIGSNHLNTLGLIRSLGEGGYSVIVLLEQCDLRFCYLRFSKYIQKMYLLSSLEESLQILKKENLKSDSKSIILSGSDSSICFLDSHYEELREKFHIFNVNGEQGGINYLVDKWNTFSIAEKNGFTLIKTWHVKDIHNLPGDIIYPCLIKANSSVAGSKDLMFVCQNHSELIKNLREGVEYLIQEYIEKDFELDIVGLAYNQGTHVLIPATVRKIRDYFHSQSNYICLERMDKYPIEIQHSIRRFIGFIKYEGLFSIELMCKGDKFYFLEANLRNDGTSYLYTAAGVNYPVLWVKLCDEGVSEDVVTSLKVKTPYYLQQMVDFGNVLHRRVSFFTWLKQTVTADAHFVFNIRDIKPFLYQCYIPIRQLLKKPLNLFR</sequence>
<evidence type="ECO:0000313" key="5">
    <source>
        <dbReference type="Proteomes" id="UP000267159"/>
    </source>
</evidence>
<dbReference type="GO" id="GO:0046872">
    <property type="term" value="F:metal ion binding"/>
    <property type="evidence" value="ECO:0007669"/>
    <property type="project" value="InterPro"/>
</dbReference>
<name>A0A3L8A8J1_9BACE</name>
<dbReference type="PROSITE" id="PS50975">
    <property type="entry name" value="ATP_GRASP"/>
    <property type="match status" value="1"/>
</dbReference>
<evidence type="ECO:0000313" key="4">
    <source>
        <dbReference type="EMBL" id="TFU50495.1"/>
    </source>
</evidence>
<dbReference type="GO" id="GO:0005524">
    <property type="term" value="F:ATP binding"/>
    <property type="evidence" value="ECO:0007669"/>
    <property type="project" value="UniProtKB-UniRule"/>
</dbReference>
<evidence type="ECO:0000256" key="1">
    <source>
        <dbReference type="PROSITE-ProRule" id="PRU00409"/>
    </source>
</evidence>
<dbReference type="InterPro" id="IPR011761">
    <property type="entry name" value="ATP-grasp"/>
</dbReference>
<dbReference type="RefSeq" id="WP_121765819.1">
    <property type="nucleotide sequence ID" value="NZ_CABIXU010000005.1"/>
</dbReference>
<dbReference type="SUPFAM" id="SSF56059">
    <property type="entry name" value="Glutathione synthetase ATP-binding domain-like"/>
    <property type="match status" value="1"/>
</dbReference>
<dbReference type="OrthoDB" id="783569at2"/>
<gene>
    <name evidence="3" type="ORF">D7Y07_07740</name>
    <name evidence="4" type="ORF">E4T97_06630</name>
</gene>
<dbReference type="InterPro" id="IPR013815">
    <property type="entry name" value="ATP_grasp_subdomain_1"/>
</dbReference>
<reference evidence="4 6" key="2">
    <citation type="submission" date="2019-03" db="EMBL/GenBank/DDBJ databases">
        <title>Diversity of the mouse oral microbiome.</title>
        <authorList>
            <person name="Joseph S."/>
            <person name="Aduse-Opoku J."/>
            <person name="Curtis M."/>
            <person name="Wade W."/>
            <person name="Hashim A."/>
        </authorList>
    </citation>
    <scope>NUCLEOTIDE SEQUENCE [LARGE SCALE GENOMIC DNA]</scope>
    <source>
        <strain evidence="4 6">P2318</strain>
    </source>
</reference>
<evidence type="ECO:0000313" key="3">
    <source>
        <dbReference type="EMBL" id="RLT80485.1"/>
    </source>
</evidence>
<dbReference type="EMBL" id="SPPV01000011">
    <property type="protein sequence ID" value="TFU50495.1"/>
    <property type="molecule type" value="Genomic_DNA"/>
</dbReference>
<keyword evidence="1" id="KW-0067">ATP-binding</keyword>
<dbReference type="AlphaFoldDB" id="A0A3L8A8J1"/>
<dbReference type="Proteomes" id="UP000298073">
    <property type="component" value="Unassembled WGS sequence"/>
</dbReference>
<reference evidence="3 5" key="1">
    <citation type="submission" date="2018-09" db="EMBL/GenBank/DDBJ databases">
        <title>Murine metabolic-syndrome-specific gut microbial biobank.</title>
        <authorList>
            <person name="Liu C."/>
        </authorList>
    </citation>
    <scope>NUCLEOTIDE SEQUENCE [LARGE SCALE GENOMIC DNA]</scope>
    <source>
        <strain evidence="3 5">0.1X-D8-26</strain>
    </source>
</reference>
<dbReference type="Gene3D" id="3.30.470.20">
    <property type="entry name" value="ATP-grasp fold, B domain"/>
    <property type="match status" value="1"/>
</dbReference>